<sequence>MASKEKMTGIRLSNDQNAKIRYIADFNHRKLNDEFRLIVDKHIQAFEYEHGEIKVEKE</sequence>
<evidence type="ECO:0000313" key="2">
    <source>
        <dbReference type="Proteomes" id="UP000515860"/>
    </source>
</evidence>
<organism evidence="1 2">
    <name type="scientific">Wansuia hejianensis</name>
    <dbReference type="NCBI Taxonomy" id="2763667"/>
    <lineage>
        <taxon>Bacteria</taxon>
        <taxon>Bacillati</taxon>
        <taxon>Bacillota</taxon>
        <taxon>Clostridia</taxon>
        <taxon>Lachnospirales</taxon>
        <taxon>Lachnospiraceae</taxon>
        <taxon>Wansuia</taxon>
    </lineage>
</organism>
<keyword evidence="2" id="KW-1185">Reference proteome</keyword>
<dbReference type="Proteomes" id="UP000515860">
    <property type="component" value="Chromosome"/>
</dbReference>
<dbReference type="EMBL" id="CP060635">
    <property type="protein sequence ID" value="QNM09594.1"/>
    <property type="molecule type" value="Genomic_DNA"/>
</dbReference>
<dbReference type="KEGG" id="whj:H9Q79_04705"/>
<dbReference type="AlphaFoldDB" id="A0A7G9GFL2"/>
<protein>
    <recommendedName>
        <fullName evidence="3">Arc-like DNA binding domain-containing protein</fullName>
    </recommendedName>
</protein>
<evidence type="ECO:0000313" key="1">
    <source>
        <dbReference type="EMBL" id="QNM09594.1"/>
    </source>
</evidence>
<name>A0A7G9GFL2_9FIRM</name>
<proteinExistence type="predicted"/>
<accession>A0A7G9GFL2</accession>
<gene>
    <name evidence="1" type="ORF">H9Q79_04705</name>
</gene>
<evidence type="ECO:0008006" key="3">
    <source>
        <dbReference type="Google" id="ProtNLM"/>
    </source>
</evidence>
<dbReference type="RefSeq" id="WP_249329293.1">
    <property type="nucleotide sequence ID" value="NZ_CP060635.1"/>
</dbReference>
<reference evidence="1 2" key="1">
    <citation type="submission" date="2020-08" db="EMBL/GenBank/DDBJ databases">
        <authorList>
            <person name="Liu C."/>
            <person name="Sun Q."/>
        </authorList>
    </citation>
    <scope>NUCLEOTIDE SEQUENCE [LARGE SCALE GENOMIC DNA]</scope>
    <source>
        <strain evidence="1 2">NSJ-29</strain>
    </source>
</reference>